<reference evidence="1" key="1">
    <citation type="journal article" date="2022" name="bioRxiv">
        <title>Sequencing and chromosome-scale assembly of the giantPleurodeles waltlgenome.</title>
        <authorList>
            <person name="Brown T."/>
            <person name="Elewa A."/>
            <person name="Iarovenko S."/>
            <person name="Subramanian E."/>
            <person name="Araus A.J."/>
            <person name="Petzold A."/>
            <person name="Susuki M."/>
            <person name="Suzuki K.-i.T."/>
            <person name="Hayashi T."/>
            <person name="Toyoda A."/>
            <person name="Oliveira C."/>
            <person name="Osipova E."/>
            <person name="Leigh N.D."/>
            <person name="Simon A."/>
            <person name="Yun M.H."/>
        </authorList>
    </citation>
    <scope>NUCLEOTIDE SEQUENCE</scope>
    <source>
        <strain evidence="1">20211129_DDA</strain>
        <tissue evidence="1">Liver</tissue>
    </source>
</reference>
<name>A0AAV7U0V9_PLEWA</name>
<evidence type="ECO:0000313" key="2">
    <source>
        <dbReference type="Proteomes" id="UP001066276"/>
    </source>
</evidence>
<keyword evidence="2" id="KW-1185">Reference proteome</keyword>
<evidence type="ECO:0000313" key="1">
    <source>
        <dbReference type="EMBL" id="KAJ1182051.1"/>
    </source>
</evidence>
<organism evidence="1 2">
    <name type="scientific">Pleurodeles waltl</name>
    <name type="common">Iberian ribbed newt</name>
    <dbReference type="NCBI Taxonomy" id="8319"/>
    <lineage>
        <taxon>Eukaryota</taxon>
        <taxon>Metazoa</taxon>
        <taxon>Chordata</taxon>
        <taxon>Craniata</taxon>
        <taxon>Vertebrata</taxon>
        <taxon>Euteleostomi</taxon>
        <taxon>Amphibia</taxon>
        <taxon>Batrachia</taxon>
        <taxon>Caudata</taxon>
        <taxon>Salamandroidea</taxon>
        <taxon>Salamandridae</taxon>
        <taxon>Pleurodelinae</taxon>
        <taxon>Pleurodeles</taxon>
    </lineage>
</organism>
<dbReference type="EMBL" id="JANPWB010000006">
    <property type="protein sequence ID" value="KAJ1182051.1"/>
    <property type="molecule type" value="Genomic_DNA"/>
</dbReference>
<dbReference type="Proteomes" id="UP001066276">
    <property type="component" value="Chromosome 3_2"/>
</dbReference>
<accession>A0AAV7U0V9</accession>
<proteinExistence type="predicted"/>
<comment type="caution">
    <text evidence="1">The sequence shown here is derived from an EMBL/GenBank/DDBJ whole genome shotgun (WGS) entry which is preliminary data.</text>
</comment>
<gene>
    <name evidence="1" type="ORF">NDU88_007247</name>
</gene>
<protein>
    <submittedName>
        <fullName evidence="1">Uncharacterized protein</fullName>
    </submittedName>
</protein>
<dbReference type="AlphaFoldDB" id="A0AAV7U0V9"/>
<sequence>MSVCKVSSHRHIPCIKQVKDVQKEALSRKEETDESSVLILDPSVACTTADGIIQMPQAHWIGSLHKQADERPCPKIAFFLRHEQAHQLLTATMTHGPYRQDGDEIRIAADF</sequence>